<keyword evidence="8" id="KW-0325">Glycoprotein</keyword>
<gene>
    <name evidence="11" type="primary">LOC101616312</name>
</gene>
<dbReference type="GeneTree" id="ENSGT00940000162036"/>
<reference evidence="11" key="1">
    <citation type="submission" date="2025-08" db="UniProtKB">
        <authorList>
            <consortium name="Ensembl"/>
        </authorList>
    </citation>
    <scope>IDENTIFICATION</scope>
</reference>
<dbReference type="AlphaFoldDB" id="A0A8C5NVY0"/>
<protein>
    <submittedName>
        <fullName evidence="11">C-type lectin domain family 10 member A</fullName>
    </submittedName>
</protein>
<evidence type="ECO:0000256" key="2">
    <source>
        <dbReference type="ARBA" id="ARBA00022692"/>
    </source>
</evidence>
<dbReference type="SUPFAM" id="SSF56436">
    <property type="entry name" value="C-type lectin-like"/>
    <property type="match status" value="1"/>
</dbReference>
<sequence>SQLQKELITLRTTFNNFTSSTKNEVQALASKGESFQETINSLKVEVDDNRKELMSARNLSQKMASLESTVEQKEQVLKTDQSELILRVQKLRKDLTTLTCQLANLKSNASERTCCPLDWIPYESRCYWFSKSGKSWPEADKYCQLENAHLVVVNSIQEQNFIQNHKGSEHTWMGLTDQNGPWRWVDGTDFERGFKNWMPQQPDNWYGHGLGGGEDCAHFLANNGRWNDDVCQRAYHWVCEMDMNKGS</sequence>
<keyword evidence="5" id="KW-1133">Transmembrane helix</keyword>
<evidence type="ECO:0000256" key="4">
    <source>
        <dbReference type="ARBA" id="ARBA00022968"/>
    </source>
</evidence>
<evidence type="ECO:0000256" key="3">
    <source>
        <dbReference type="ARBA" id="ARBA00022734"/>
    </source>
</evidence>
<keyword evidence="4" id="KW-0735">Signal-anchor</keyword>
<evidence type="ECO:0000313" key="11">
    <source>
        <dbReference type="Ensembl" id="ENSJJAP00000004373.1"/>
    </source>
</evidence>
<reference evidence="11" key="2">
    <citation type="submission" date="2025-09" db="UniProtKB">
        <authorList>
            <consortium name="Ensembl"/>
        </authorList>
    </citation>
    <scope>IDENTIFICATION</scope>
</reference>
<name>A0A8C5NVY0_JACJA</name>
<dbReference type="InterPro" id="IPR001304">
    <property type="entry name" value="C-type_lectin-like"/>
</dbReference>
<keyword evidence="7" id="KW-1015">Disulfide bond</keyword>
<dbReference type="InterPro" id="IPR033989">
    <property type="entry name" value="CD209-like_CTLD"/>
</dbReference>
<keyword evidence="12" id="KW-1185">Reference proteome</keyword>
<evidence type="ECO:0000256" key="9">
    <source>
        <dbReference type="SAM" id="Coils"/>
    </source>
</evidence>
<keyword evidence="2" id="KW-0812">Transmembrane</keyword>
<feature type="coiled-coil region" evidence="9">
    <location>
        <begin position="39"/>
        <end position="108"/>
    </location>
</feature>
<evidence type="ECO:0000256" key="8">
    <source>
        <dbReference type="ARBA" id="ARBA00023180"/>
    </source>
</evidence>
<dbReference type="OMA" id="GFKNGPP"/>
<dbReference type="Pfam" id="PF03954">
    <property type="entry name" value="Lectin_N"/>
    <property type="match status" value="2"/>
</dbReference>
<dbReference type="InterPro" id="IPR016186">
    <property type="entry name" value="C-type_lectin-like/link_sf"/>
</dbReference>
<evidence type="ECO:0000256" key="7">
    <source>
        <dbReference type="ARBA" id="ARBA00023157"/>
    </source>
</evidence>
<dbReference type="Pfam" id="PF00059">
    <property type="entry name" value="Lectin_C"/>
    <property type="match status" value="1"/>
</dbReference>
<evidence type="ECO:0000313" key="12">
    <source>
        <dbReference type="Proteomes" id="UP000694385"/>
    </source>
</evidence>
<keyword evidence="9" id="KW-0175">Coiled coil</keyword>
<dbReference type="SMART" id="SM00034">
    <property type="entry name" value="CLECT"/>
    <property type="match status" value="1"/>
</dbReference>
<dbReference type="InterPro" id="IPR050111">
    <property type="entry name" value="C-type_lectin/snaclec_domain"/>
</dbReference>
<dbReference type="CDD" id="cd03590">
    <property type="entry name" value="CLECT_DC-SIGN_like"/>
    <property type="match status" value="1"/>
</dbReference>
<feature type="domain" description="C-type lectin" evidence="10">
    <location>
        <begin position="122"/>
        <end position="240"/>
    </location>
</feature>
<accession>A0A8C5NVY0</accession>
<dbReference type="InterPro" id="IPR018378">
    <property type="entry name" value="C-type_lectin_CS"/>
</dbReference>
<dbReference type="PANTHER" id="PTHR22803">
    <property type="entry name" value="MANNOSE, PHOSPHOLIPASE, LECTIN RECEPTOR RELATED"/>
    <property type="match status" value="1"/>
</dbReference>
<dbReference type="FunFam" id="3.10.100.10:FF:000041">
    <property type="entry name" value="Asialoglycoprotein receptor 1"/>
    <property type="match status" value="1"/>
</dbReference>
<evidence type="ECO:0000256" key="6">
    <source>
        <dbReference type="ARBA" id="ARBA00023136"/>
    </source>
</evidence>
<evidence type="ECO:0000256" key="1">
    <source>
        <dbReference type="ARBA" id="ARBA00004606"/>
    </source>
</evidence>
<evidence type="ECO:0000259" key="10">
    <source>
        <dbReference type="PROSITE" id="PS50041"/>
    </source>
</evidence>
<keyword evidence="6" id="KW-0472">Membrane</keyword>
<keyword evidence="3" id="KW-0430">Lectin</keyword>
<comment type="subcellular location">
    <subcellularLocation>
        <location evidence="1">Membrane</location>
        <topology evidence="1">Single-pass type II membrane protein</topology>
    </subcellularLocation>
</comment>
<dbReference type="InterPro" id="IPR016187">
    <property type="entry name" value="CTDL_fold"/>
</dbReference>
<evidence type="ECO:0000256" key="5">
    <source>
        <dbReference type="ARBA" id="ARBA00022989"/>
    </source>
</evidence>
<dbReference type="Gene3D" id="3.10.100.10">
    <property type="entry name" value="Mannose-Binding Protein A, subunit A"/>
    <property type="match status" value="1"/>
</dbReference>
<dbReference type="PROSITE" id="PS00615">
    <property type="entry name" value="C_TYPE_LECTIN_1"/>
    <property type="match status" value="1"/>
</dbReference>
<proteinExistence type="predicted"/>
<dbReference type="Proteomes" id="UP000694385">
    <property type="component" value="Unassembled WGS sequence"/>
</dbReference>
<dbReference type="GO" id="GO:0030246">
    <property type="term" value="F:carbohydrate binding"/>
    <property type="evidence" value="ECO:0007669"/>
    <property type="project" value="UniProtKB-KW"/>
</dbReference>
<organism evidence="11 12">
    <name type="scientific">Jaculus jaculus</name>
    <name type="common">Lesser Egyptian jerboa</name>
    <dbReference type="NCBI Taxonomy" id="51337"/>
    <lineage>
        <taxon>Eukaryota</taxon>
        <taxon>Metazoa</taxon>
        <taxon>Chordata</taxon>
        <taxon>Craniata</taxon>
        <taxon>Vertebrata</taxon>
        <taxon>Euteleostomi</taxon>
        <taxon>Mammalia</taxon>
        <taxon>Eutheria</taxon>
        <taxon>Euarchontoglires</taxon>
        <taxon>Glires</taxon>
        <taxon>Rodentia</taxon>
        <taxon>Myomorpha</taxon>
        <taxon>Dipodoidea</taxon>
        <taxon>Dipodidae</taxon>
        <taxon>Dipodinae</taxon>
        <taxon>Jaculus</taxon>
    </lineage>
</organism>
<dbReference type="GO" id="GO:0016020">
    <property type="term" value="C:membrane"/>
    <property type="evidence" value="ECO:0007669"/>
    <property type="project" value="UniProtKB-SubCell"/>
</dbReference>
<dbReference type="PROSITE" id="PS50041">
    <property type="entry name" value="C_TYPE_LECTIN_2"/>
    <property type="match status" value="1"/>
</dbReference>
<dbReference type="Ensembl" id="ENSJJAT00000010246.1">
    <property type="protein sequence ID" value="ENSJJAP00000004373.1"/>
    <property type="gene ID" value="ENSJJAG00000009111.1"/>
</dbReference>